<dbReference type="SUPFAM" id="SSF51230">
    <property type="entry name" value="Single hybrid motif"/>
    <property type="match status" value="1"/>
</dbReference>
<evidence type="ECO:0000256" key="9">
    <source>
        <dbReference type="PROSITE-ProRule" id="PRU00409"/>
    </source>
</evidence>
<dbReference type="Gene3D" id="3.30.470.20">
    <property type="entry name" value="ATP-grasp fold, B domain"/>
    <property type="match status" value="1"/>
</dbReference>
<keyword evidence="8" id="KW-0511">Multifunctional enzyme</keyword>
<keyword evidence="15" id="KW-0808">Transferase</keyword>
<dbReference type="SUPFAM" id="SSF52096">
    <property type="entry name" value="ClpP/crotonase"/>
    <property type="match status" value="2"/>
</dbReference>
<dbReference type="CDD" id="cd06850">
    <property type="entry name" value="biotinyl_domain"/>
    <property type="match status" value="1"/>
</dbReference>
<keyword evidence="7" id="KW-0092">Biotin</keyword>
<organism evidence="15 16">
    <name type="scientific">Streptomyces caeni</name>
    <dbReference type="NCBI Taxonomy" id="2307231"/>
    <lineage>
        <taxon>Bacteria</taxon>
        <taxon>Bacillati</taxon>
        <taxon>Actinomycetota</taxon>
        <taxon>Actinomycetes</taxon>
        <taxon>Kitasatosporales</taxon>
        <taxon>Streptomycetaceae</taxon>
        <taxon>Streptomyces</taxon>
    </lineage>
</organism>
<dbReference type="InterPro" id="IPR005482">
    <property type="entry name" value="Biotin_COase_C"/>
</dbReference>
<dbReference type="Pfam" id="PF00289">
    <property type="entry name" value="Biotin_carb_N"/>
    <property type="match status" value="1"/>
</dbReference>
<dbReference type="Pfam" id="PF02785">
    <property type="entry name" value="Biotin_carb_C"/>
    <property type="match status" value="1"/>
</dbReference>
<dbReference type="InterPro" id="IPR005481">
    <property type="entry name" value="BC-like_N"/>
</dbReference>
<evidence type="ECO:0000313" key="16">
    <source>
        <dbReference type="Proteomes" id="UP001597261"/>
    </source>
</evidence>
<comment type="cofactor">
    <cofactor evidence="1">
        <name>biotin</name>
        <dbReference type="ChEBI" id="CHEBI:57586"/>
    </cofactor>
</comment>
<dbReference type="InterPro" id="IPR051602">
    <property type="entry name" value="ACC_Biotin_Carboxylase"/>
</dbReference>
<evidence type="ECO:0000259" key="14">
    <source>
        <dbReference type="PROSITE" id="PS50989"/>
    </source>
</evidence>
<dbReference type="InterPro" id="IPR011053">
    <property type="entry name" value="Single_hybrid_motif"/>
</dbReference>
<comment type="caution">
    <text evidence="15">The sequence shown here is derived from an EMBL/GenBank/DDBJ whole genome shotgun (WGS) entry which is preliminary data.</text>
</comment>
<dbReference type="Proteomes" id="UP001597261">
    <property type="component" value="Unassembled WGS sequence"/>
</dbReference>
<name>A0ABW4IPE5_9ACTN</name>
<dbReference type="InterPro" id="IPR029045">
    <property type="entry name" value="ClpP/crotonase-like_dom_sf"/>
</dbReference>
<dbReference type="Gene3D" id="3.30.1490.20">
    <property type="entry name" value="ATP-grasp fold, A domain"/>
    <property type="match status" value="1"/>
</dbReference>
<protein>
    <recommendedName>
        <fullName evidence="3">acetyl-CoA carboxylase</fullName>
        <ecNumber evidence="3">6.4.1.2</ecNumber>
    </recommendedName>
</protein>
<dbReference type="PROSITE" id="PS00867">
    <property type="entry name" value="CPSASE_2"/>
    <property type="match status" value="1"/>
</dbReference>
<sequence>MARILVANRGEITVRITRTIRRLGHTAVAIHAQDDAHALHVMRADLALPLAGTGPGAYLDIEAVVAAAASCDADLVHPGYGFLSENADFARACEQAGITFIGPRSEVLAEFGNKVTARRAAEQAGIPVPPGSSGPVTAEEARAFFEAHGPMMVKAVSGGGGRGMREVHDAAHLEDVFARCASEARTAFGDGALYVEELLPTARHIEVQVAADIHGAVTHLWERDCSIQRRHQKLIEVAPSPSLAPYTRQQIISAATRLAATAGYHGIGTFEFLVDGDAFWFMEANPRLQVEHTITEAITGVDLVSTQIRLAQGARLSDCGLAEPPAARGFAVQARLNAERLDHSGEPHPATGTITGFTLPSGPGVRVDTAGYAGWTVGPRYDPLLAKIVAVGDDFHDAAHRAAMAVTEFGIDGVATNRTLLHAILTDPGFLTGKWDTSYLPARLTDLASHSLSSALFPADRTDAAPAGPATHNASPVIPEGAEAVCAPMPGVVVSVSAEAGTAVPAAAPLLVLEAMKMEHVLRADRHLHVLRLLAAPGDVVETGTPLVLVQAAADGTTPPARPAPGRSRTAEQDMDEDWSAEVGEIARREAFARALGGPEKIARQHGTGRMTARERIAALADPGTFAEIGALAGFAVRDARGAAVSVSPTNFIAGTAHLDGRKVVLGVDDFTVRAGAGDAAIHAKQIYLEQYAHQMRLPMVRLLDGQSGGGSVKMALDAGYTYVPINPAWDAVVDSLSVVPVAAACLGPTVGLGAARLVMSHLAVMVDGVGQLFTAGPPLVRSATGEILTKDELGGSEMHRSSGAVERIVESEDAAFEVIRAFLSYLPTSVYEGPPVVPGTDPVDRREDFLLSAIPHNKRRPYAIGPVLDAIFDAGSVFTYAEYGGGTVTALARLDGHPVGVIAADPFQGATMSVEGALAITRLVDLCETFHLPVVSLTDQAGMTIGPAAERRGTIRHGARAISAVYQARVPQAELIVRRVYGVGGAGIVNRHRAMRSWAWPSGDWGSLPVQGGVEAAFRAQIEAAADPAAEADRLRNELADLGSPFRTAEQFGVQDVIDPRDSRPLLCDWVRDAYRLIPTLLGRPAFGTRP</sequence>
<dbReference type="PROSITE" id="PS50989">
    <property type="entry name" value="COA_CT_CTER"/>
    <property type="match status" value="1"/>
</dbReference>
<evidence type="ECO:0000256" key="1">
    <source>
        <dbReference type="ARBA" id="ARBA00001953"/>
    </source>
</evidence>
<dbReference type="SUPFAM" id="SSF56059">
    <property type="entry name" value="Glutathione synthetase ATP-binding domain-like"/>
    <property type="match status" value="1"/>
</dbReference>
<dbReference type="SUPFAM" id="SSF51246">
    <property type="entry name" value="Rudiment single hybrid motif"/>
    <property type="match status" value="1"/>
</dbReference>
<dbReference type="RefSeq" id="WP_381082088.1">
    <property type="nucleotide sequence ID" value="NZ_JBHUDX010000030.1"/>
</dbReference>
<dbReference type="EC" id="6.4.1.2" evidence="3"/>
<evidence type="ECO:0000256" key="10">
    <source>
        <dbReference type="SAM" id="MobiDB-lite"/>
    </source>
</evidence>
<evidence type="ECO:0000259" key="12">
    <source>
        <dbReference type="PROSITE" id="PS50979"/>
    </source>
</evidence>
<dbReference type="PROSITE" id="PS50980">
    <property type="entry name" value="COA_CT_NTER"/>
    <property type="match status" value="1"/>
</dbReference>
<feature type="domain" description="CoA carboxyltransferase C-terminal" evidence="14">
    <location>
        <begin position="843"/>
        <end position="1088"/>
    </location>
</feature>
<evidence type="ECO:0000256" key="5">
    <source>
        <dbReference type="ARBA" id="ARBA00022741"/>
    </source>
</evidence>
<evidence type="ECO:0000313" key="15">
    <source>
        <dbReference type="EMBL" id="MFD1659195.1"/>
    </source>
</evidence>
<dbReference type="GO" id="GO:0016740">
    <property type="term" value="F:transferase activity"/>
    <property type="evidence" value="ECO:0007669"/>
    <property type="project" value="UniProtKB-KW"/>
</dbReference>
<evidence type="ECO:0000256" key="2">
    <source>
        <dbReference type="ARBA" id="ARBA00004956"/>
    </source>
</evidence>
<dbReference type="Gene3D" id="3.40.50.20">
    <property type="match status" value="1"/>
</dbReference>
<dbReference type="PANTHER" id="PTHR48095">
    <property type="entry name" value="PYRUVATE CARBOXYLASE SUBUNIT A"/>
    <property type="match status" value="1"/>
</dbReference>
<dbReference type="Gene3D" id="3.90.226.10">
    <property type="entry name" value="2-enoyl-CoA Hydratase, Chain A, domain 1"/>
    <property type="match status" value="2"/>
</dbReference>
<dbReference type="PROSITE" id="PS50979">
    <property type="entry name" value="BC"/>
    <property type="match status" value="1"/>
</dbReference>
<dbReference type="InterPro" id="IPR005479">
    <property type="entry name" value="CPAse_ATP-bd"/>
</dbReference>
<dbReference type="InterPro" id="IPR013815">
    <property type="entry name" value="ATP_grasp_subdomain_1"/>
</dbReference>
<gene>
    <name evidence="15" type="ORF">ACFSL4_13525</name>
</gene>
<keyword evidence="5 9" id="KW-0547">Nucleotide-binding</keyword>
<feature type="domain" description="Biotin carboxylation" evidence="12">
    <location>
        <begin position="1"/>
        <end position="445"/>
    </location>
</feature>
<evidence type="ECO:0000256" key="4">
    <source>
        <dbReference type="ARBA" id="ARBA00022598"/>
    </source>
</evidence>
<dbReference type="InterPro" id="IPR011764">
    <property type="entry name" value="Biotin_carboxylation_dom"/>
</dbReference>
<evidence type="ECO:0000256" key="7">
    <source>
        <dbReference type="ARBA" id="ARBA00023267"/>
    </source>
</evidence>
<dbReference type="Pfam" id="PF00364">
    <property type="entry name" value="Biotin_lipoyl"/>
    <property type="match status" value="1"/>
</dbReference>
<dbReference type="InterPro" id="IPR011761">
    <property type="entry name" value="ATP-grasp"/>
</dbReference>
<evidence type="ECO:0000256" key="8">
    <source>
        <dbReference type="ARBA" id="ARBA00023268"/>
    </source>
</evidence>
<evidence type="ECO:0000259" key="13">
    <source>
        <dbReference type="PROSITE" id="PS50980"/>
    </source>
</evidence>
<dbReference type="InterPro" id="IPR034733">
    <property type="entry name" value="AcCoA_carboxyl_beta"/>
</dbReference>
<evidence type="ECO:0000256" key="3">
    <source>
        <dbReference type="ARBA" id="ARBA00013058"/>
    </source>
</evidence>
<keyword evidence="16" id="KW-1185">Reference proteome</keyword>
<dbReference type="InterPro" id="IPR011054">
    <property type="entry name" value="Rudment_hybrid_motif"/>
</dbReference>
<accession>A0ABW4IPE5</accession>
<evidence type="ECO:0000256" key="6">
    <source>
        <dbReference type="ARBA" id="ARBA00022840"/>
    </source>
</evidence>
<feature type="region of interest" description="Disordered" evidence="10">
    <location>
        <begin position="555"/>
        <end position="576"/>
    </location>
</feature>
<dbReference type="EMBL" id="JBHUDX010000030">
    <property type="protein sequence ID" value="MFD1659195.1"/>
    <property type="molecule type" value="Genomic_DNA"/>
</dbReference>
<dbReference type="SUPFAM" id="SSF52440">
    <property type="entry name" value="PreATP-grasp domain"/>
    <property type="match status" value="1"/>
</dbReference>
<feature type="domain" description="CoA carboxyltransferase N-terminal" evidence="13">
    <location>
        <begin position="576"/>
        <end position="839"/>
    </location>
</feature>
<dbReference type="InterPro" id="IPR016185">
    <property type="entry name" value="PreATP-grasp_dom_sf"/>
</dbReference>
<dbReference type="PROSITE" id="PS50975">
    <property type="entry name" value="ATP_GRASP"/>
    <property type="match status" value="1"/>
</dbReference>
<feature type="domain" description="ATP-grasp" evidence="11">
    <location>
        <begin position="118"/>
        <end position="312"/>
    </location>
</feature>
<proteinExistence type="predicted"/>
<dbReference type="Gene3D" id="2.40.50.100">
    <property type="match status" value="1"/>
</dbReference>
<dbReference type="Pfam" id="PF01039">
    <property type="entry name" value="Carboxyl_trans"/>
    <property type="match status" value="1"/>
</dbReference>
<keyword evidence="6 9" id="KW-0067">ATP-binding</keyword>
<dbReference type="InterPro" id="IPR000089">
    <property type="entry name" value="Biotin_lipoyl"/>
</dbReference>
<dbReference type="SMART" id="SM00878">
    <property type="entry name" value="Biotin_carb_C"/>
    <property type="match status" value="1"/>
</dbReference>
<dbReference type="PANTHER" id="PTHR48095:SF5">
    <property type="entry name" value="BLL7292 PROTEIN"/>
    <property type="match status" value="1"/>
</dbReference>
<comment type="pathway">
    <text evidence="2">Lipid metabolism; malonyl-CoA biosynthesis; malonyl-CoA from acetyl-CoA: step 1/1.</text>
</comment>
<dbReference type="InterPro" id="IPR011762">
    <property type="entry name" value="COA_CT_N"/>
</dbReference>
<keyword evidence="4" id="KW-0436">Ligase</keyword>
<dbReference type="Pfam" id="PF02786">
    <property type="entry name" value="CPSase_L_D2"/>
    <property type="match status" value="1"/>
</dbReference>
<dbReference type="InterPro" id="IPR011763">
    <property type="entry name" value="COA_CT_C"/>
</dbReference>
<evidence type="ECO:0000259" key="11">
    <source>
        <dbReference type="PROSITE" id="PS50975"/>
    </source>
</evidence>
<reference evidence="16" key="1">
    <citation type="journal article" date="2019" name="Int. J. Syst. Evol. Microbiol.">
        <title>The Global Catalogue of Microorganisms (GCM) 10K type strain sequencing project: providing services to taxonomists for standard genome sequencing and annotation.</title>
        <authorList>
            <consortium name="The Broad Institute Genomics Platform"/>
            <consortium name="The Broad Institute Genome Sequencing Center for Infectious Disease"/>
            <person name="Wu L."/>
            <person name="Ma J."/>
        </authorList>
    </citation>
    <scope>NUCLEOTIDE SEQUENCE [LARGE SCALE GENOMIC DNA]</scope>
    <source>
        <strain evidence="16">CGMCC 1.12470</strain>
    </source>
</reference>